<evidence type="ECO:0008006" key="4">
    <source>
        <dbReference type="Google" id="ProtNLM"/>
    </source>
</evidence>
<gene>
    <name evidence="2" type="ORF">EXN75_01945</name>
</gene>
<sequence>MRSIILLLVCLFSICLKAQTEFRVYQKESKKSWYYISAPINGTKLNDILITTGDAGFYIKEHDFNELFPDHSFAKSKLKVRSIECFRKKYLVKNIFVGKFNVGNVCFVGNIFVLENSYPFTAKLDVQNLCNFSDSTKNVINLNFAEQKLAFVDMNAVDTTKLSKFDILSVYPSIVIKVPITIRQNGKMWNLEGNMRLYLSNAELIEFYPSKCLDEFCRQTKVKLIDVYNDYLDSYKAIRYDKLKIGTKYFPNHFIPIMKNISIKNSFGSINGSFFKGNFYIDLKKNKLYYE</sequence>
<evidence type="ECO:0000256" key="1">
    <source>
        <dbReference type="SAM" id="SignalP"/>
    </source>
</evidence>
<dbReference type="Proteomes" id="UP000297872">
    <property type="component" value="Unassembled WGS sequence"/>
</dbReference>
<dbReference type="EMBL" id="SGVY01000003">
    <property type="protein sequence ID" value="TFH84365.1"/>
    <property type="molecule type" value="Genomic_DNA"/>
</dbReference>
<evidence type="ECO:0000313" key="2">
    <source>
        <dbReference type="EMBL" id="TFH84365.1"/>
    </source>
</evidence>
<dbReference type="RefSeq" id="WP_262300561.1">
    <property type="nucleotide sequence ID" value="NZ_VTZA01000001.1"/>
</dbReference>
<keyword evidence="1" id="KW-0732">Signal</keyword>
<name>A0A4Y8VVD8_9BACT</name>
<evidence type="ECO:0000313" key="3">
    <source>
        <dbReference type="Proteomes" id="UP000297872"/>
    </source>
</evidence>
<accession>A0A4Y8VVD8</accession>
<organism evidence="2 3">
    <name type="scientific">Segatella hominis</name>
    <dbReference type="NCBI Taxonomy" id="2518605"/>
    <lineage>
        <taxon>Bacteria</taxon>
        <taxon>Pseudomonadati</taxon>
        <taxon>Bacteroidota</taxon>
        <taxon>Bacteroidia</taxon>
        <taxon>Bacteroidales</taxon>
        <taxon>Prevotellaceae</taxon>
        <taxon>Segatella</taxon>
    </lineage>
</organism>
<feature type="chain" id="PRO_5021286124" description="Leucine-rich repeat domain-containing protein" evidence="1">
    <location>
        <begin position="19"/>
        <end position="291"/>
    </location>
</feature>
<dbReference type="AlphaFoldDB" id="A0A4Y8VVD8"/>
<comment type="caution">
    <text evidence="2">The sequence shown here is derived from an EMBL/GenBank/DDBJ whole genome shotgun (WGS) entry which is preliminary data.</text>
</comment>
<feature type="signal peptide" evidence="1">
    <location>
        <begin position="1"/>
        <end position="18"/>
    </location>
</feature>
<reference evidence="2 3" key="1">
    <citation type="submission" date="2019-02" db="EMBL/GenBank/DDBJ databases">
        <title>Draft Genome Sequence of the Prevotella sp. BCRC 81118, Isolated from Human Feces.</title>
        <authorList>
            <person name="Huang C.-H."/>
        </authorList>
    </citation>
    <scope>NUCLEOTIDE SEQUENCE [LARGE SCALE GENOMIC DNA]</scope>
    <source>
        <strain evidence="2 3">BCRC 81118</strain>
    </source>
</reference>
<keyword evidence="3" id="KW-1185">Reference proteome</keyword>
<protein>
    <recommendedName>
        <fullName evidence="4">Leucine-rich repeat domain-containing protein</fullName>
    </recommendedName>
</protein>
<proteinExistence type="predicted"/>